<dbReference type="GeneID" id="108900172"/>
<sequence>METVHLSLFMLLCLGVDRLSSEVLQRQKRNWIIDSFTIDEGYDGEFPYILGTIQVEKALTFFQISGDGVDKDPKGILEIDHNKGVITVKGPVDYEKFKELKLVFLALDKFSKVIDTRLGIVIGIQDANDNPPRFDRKTYEITIQESISQGSEVITLKATDIDSGNNQLFGFRIVSVTPSPVDLEFYFLSSEAQISQTGTGTISFKGCLDHEKAEKYTIIVEAKDRGEKKQLSSSCTIIVNIEDGNNHPPVITGQTGPGKVKEGQRNVLVSRLQVTDEDTKGSVAWRAKYEIHGDTDNNFRITTDPETNEGLLYVQKDLDFEEGSQRNVTVSVRNEISLFSCKVVSRSTTGLWKVTHVETNSGATGAGVSGQAKDSFIQVTLSVEDVNEAPIFDKTPKTVSLPENEKPGQYLETFTARDPDVANANTFVYVKGEDPADCVTVDPKTGKITTTKSIDRESVHVNNSIYTVTILAVDNGKPPMTSTATLRIHVQDKNDNVPFLPNGMFDMCQSDGVSKANITVVDLDEEPYSGPFRFKLLGDVEGKWSIEPLQGYSFNLVKKNKAYSGHYDLLLEVSDLQGKTAVHNLSVTVCNCIDTEKPNCHLRKSSAPRVGTGALFMIFVGILVLAGALLLVFLVSCKQEQKLMPEGDSGQHLMLCNTEKPGTDCNVAFDSSNEHSKRESPVIITSTAPVFTGHGSSGYRASQTVKQRVHLQQLISGSVSEASQAHLNYSQFRRTGSTEQTFSRRDLSRWSTGGLSTMRRGHLERNSMREIRGASSTMGNKQIQMHSMRGSSAGHGKYSHQNTVIQHKILLQELNKMLCTLQAPGEELGDYSPHVYAEEGETENNFELDAISISDISFDPDRDLDLDFKFSTLASVCMPRESTAYSTNTSCVIEKLHSGTATLIQVERHTTKMNDPL</sequence>
<protein>
    <submittedName>
        <fullName evidence="19">Cadherin-like protein 26</fullName>
    </submittedName>
</protein>
<name>A0AAJ8B6G5_LATCA</name>
<keyword evidence="8" id="KW-0677">Repeat</keyword>
<dbReference type="InterPro" id="IPR002126">
    <property type="entry name" value="Cadherin-like_dom"/>
</dbReference>
<feature type="chain" id="PRO_5042515595" evidence="16">
    <location>
        <begin position="22"/>
        <end position="917"/>
    </location>
</feature>
<dbReference type="InterPro" id="IPR015919">
    <property type="entry name" value="Cadherin-like_sf"/>
</dbReference>
<feature type="domain" description="Cadherin" evidence="17">
    <location>
        <begin position="135"/>
        <end position="251"/>
    </location>
</feature>
<evidence type="ECO:0000256" key="2">
    <source>
        <dbReference type="ARBA" id="ARBA00004496"/>
    </source>
</evidence>
<feature type="domain" description="Cadherin" evidence="17">
    <location>
        <begin position="393"/>
        <end position="500"/>
    </location>
</feature>
<feature type="domain" description="Cadherin" evidence="17">
    <location>
        <begin position="62"/>
        <end position="134"/>
    </location>
</feature>
<keyword evidence="7 16" id="KW-0732">Signal</keyword>
<dbReference type="FunFam" id="2.60.40.60:FF:000011">
    <property type="entry name" value="Cadherin 1"/>
    <property type="match status" value="1"/>
</dbReference>
<evidence type="ECO:0000256" key="9">
    <source>
        <dbReference type="ARBA" id="ARBA00022837"/>
    </source>
</evidence>
<dbReference type="Proteomes" id="UP000694890">
    <property type="component" value="Linkage group LG6"/>
</dbReference>
<proteinExistence type="predicted"/>
<dbReference type="PRINTS" id="PR00205">
    <property type="entry name" value="CADHERIN"/>
</dbReference>
<keyword evidence="4" id="KW-0963">Cytoplasm</keyword>
<evidence type="ECO:0000256" key="13">
    <source>
        <dbReference type="ARBA" id="ARBA00023180"/>
    </source>
</evidence>
<dbReference type="GO" id="GO:0008013">
    <property type="term" value="F:beta-catenin binding"/>
    <property type="evidence" value="ECO:0007669"/>
    <property type="project" value="TreeGrafter"/>
</dbReference>
<evidence type="ECO:0000256" key="6">
    <source>
        <dbReference type="ARBA" id="ARBA00022723"/>
    </source>
</evidence>
<evidence type="ECO:0000256" key="15">
    <source>
        <dbReference type="SAM" id="Phobius"/>
    </source>
</evidence>
<evidence type="ECO:0000256" key="14">
    <source>
        <dbReference type="PROSITE-ProRule" id="PRU00043"/>
    </source>
</evidence>
<dbReference type="PROSITE" id="PS50268">
    <property type="entry name" value="CADHERIN_2"/>
    <property type="match status" value="5"/>
</dbReference>
<gene>
    <name evidence="19" type="primary">LOC108900172</name>
</gene>
<dbReference type="PROSITE" id="PS00232">
    <property type="entry name" value="CADHERIN_1"/>
    <property type="match status" value="2"/>
</dbReference>
<dbReference type="RefSeq" id="XP_050927272.1">
    <property type="nucleotide sequence ID" value="XM_051071315.1"/>
</dbReference>
<keyword evidence="12 15" id="KW-0472">Membrane</keyword>
<dbReference type="InterPro" id="IPR020894">
    <property type="entry name" value="Cadherin_CS"/>
</dbReference>
<dbReference type="Gene3D" id="2.60.40.60">
    <property type="entry name" value="Cadherins"/>
    <property type="match status" value="5"/>
</dbReference>
<evidence type="ECO:0000256" key="16">
    <source>
        <dbReference type="SAM" id="SignalP"/>
    </source>
</evidence>
<dbReference type="GO" id="GO:0007156">
    <property type="term" value="P:homophilic cell adhesion via plasma membrane adhesion molecules"/>
    <property type="evidence" value="ECO:0007669"/>
    <property type="project" value="InterPro"/>
</dbReference>
<dbReference type="FunFam" id="2.60.40.60:FF:000019">
    <property type="entry name" value="Cadherin 2"/>
    <property type="match status" value="1"/>
</dbReference>
<dbReference type="CDD" id="cd11304">
    <property type="entry name" value="Cadherin_repeat"/>
    <property type="match status" value="3"/>
</dbReference>
<reference evidence="19" key="1">
    <citation type="submission" date="2025-08" db="UniProtKB">
        <authorList>
            <consortium name="RefSeq"/>
        </authorList>
    </citation>
    <scope>IDENTIFICATION</scope>
    <source>
        <tissue evidence="19">Brain</tissue>
    </source>
</reference>
<dbReference type="GO" id="GO:0016342">
    <property type="term" value="C:catenin complex"/>
    <property type="evidence" value="ECO:0007669"/>
    <property type="project" value="TreeGrafter"/>
</dbReference>
<evidence type="ECO:0000256" key="10">
    <source>
        <dbReference type="ARBA" id="ARBA00022889"/>
    </source>
</evidence>
<dbReference type="GO" id="GO:0005912">
    <property type="term" value="C:adherens junction"/>
    <property type="evidence" value="ECO:0007669"/>
    <property type="project" value="TreeGrafter"/>
</dbReference>
<accession>A0AAJ8B6G5</accession>
<evidence type="ECO:0000256" key="1">
    <source>
        <dbReference type="ARBA" id="ARBA00004251"/>
    </source>
</evidence>
<dbReference type="FunFam" id="2.60.40.60:FF:000158">
    <property type="entry name" value="Dachsous cadherin-related 1"/>
    <property type="match status" value="1"/>
</dbReference>
<dbReference type="KEGG" id="lcf:108900172"/>
<keyword evidence="5 15" id="KW-0812">Transmembrane</keyword>
<dbReference type="SUPFAM" id="SSF49313">
    <property type="entry name" value="Cadherin-like"/>
    <property type="match status" value="5"/>
</dbReference>
<dbReference type="GO" id="GO:0044331">
    <property type="term" value="P:cell-cell adhesion mediated by cadherin"/>
    <property type="evidence" value="ECO:0007669"/>
    <property type="project" value="TreeGrafter"/>
</dbReference>
<organism evidence="18 19">
    <name type="scientific">Lates calcarifer</name>
    <name type="common">Barramundi</name>
    <name type="synonym">Holocentrus calcarifer</name>
    <dbReference type="NCBI Taxonomy" id="8187"/>
    <lineage>
        <taxon>Eukaryota</taxon>
        <taxon>Metazoa</taxon>
        <taxon>Chordata</taxon>
        <taxon>Craniata</taxon>
        <taxon>Vertebrata</taxon>
        <taxon>Euteleostomi</taxon>
        <taxon>Actinopterygii</taxon>
        <taxon>Neopterygii</taxon>
        <taxon>Teleostei</taxon>
        <taxon>Neoteleostei</taxon>
        <taxon>Acanthomorphata</taxon>
        <taxon>Carangaria</taxon>
        <taxon>Carangaria incertae sedis</taxon>
        <taxon>Centropomidae</taxon>
        <taxon>Lates</taxon>
    </lineage>
</organism>
<dbReference type="GO" id="GO:0016339">
    <property type="term" value="P:calcium-dependent cell-cell adhesion via plasma membrane cell adhesion molecules"/>
    <property type="evidence" value="ECO:0007669"/>
    <property type="project" value="TreeGrafter"/>
</dbReference>
<dbReference type="GO" id="GO:0005737">
    <property type="term" value="C:cytoplasm"/>
    <property type="evidence" value="ECO:0007669"/>
    <property type="project" value="UniProtKB-SubCell"/>
</dbReference>
<keyword evidence="13" id="KW-0325">Glycoprotein</keyword>
<feature type="domain" description="Cadherin" evidence="17">
    <location>
        <begin position="269"/>
        <end position="392"/>
    </location>
</feature>
<keyword evidence="3" id="KW-1003">Cell membrane</keyword>
<evidence type="ECO:0000313" key="18">
    <source>
        <dbReference type="Proteomes" id="UP000694890"/>
    </source>
</evidence>
<evidence type="ECO:0000256" key="5">
    <source>
        <dbReference type="ARBA" id="ARBA00022692"/>
    </source>
</evidence>
<evidence type="ECO:0000256" key="4">
    <source>
        <dbReference type="ARBA" id="ARBA00022490"/>
    </source>
</evidence>
<dbReference type="GO" id="GO:0000902">
    <property type="term" value="P:cell morphogenesis"/>
    <property type="evidence" value="ECO:0007669"/>
    <property type="project" value="TreeGrafter"/>
</dbReference>
<keyword evidence="10" id="KW-0130">Cell adhesion</keyword>
<dbReference type="GO" id="GO:0005509">
    <property type="term" value="F:calcium ion binding"/>
    <property type="evidence" value="ECO:0007669"/>
    <property type="project" value="UniProtKB-UniRule"/>
</dbReference>
<dbReference type="FunFam" id="2.60.40.60:FF:000095">
    <property type="entry name" value="Cadherin 13"/>
    <property type="match status" value="1"/>
</dbReference>
<keyword evidence="9 14" id="KW-0106">Calcium</keyword>
<feature type="domain" description="Cadherin" evidence="17">
    <location>
        <begin position="513"/>
        <end position="610"/>
    </location>
</feature>
<evidence type="ECO:0000256" key="11">
    <source>
        <dbReference type="ARBA" id="ARBA00022989"/>
    </source>
</evidence>
<evidence type="ECO:0000259" key="17">
    <source>
        <dbReference type="PROSITE" id="PS50268"/>
    </source>
</evidence>
<dbReference type="GO" id="GO:0034332">
    <property type="term" value="P:adherens junction organization"/>
    <property type="evidence" value="ECO:0007669"/>
    <property type="project" value="TreeGrafter"/>
</dbReference>
<keyword evidence="11 15" id="KW-1133">Transmembrane helix</keyword>
<evidence type="ECO:0000256" key="12">
    <source>
        <dbReference type="ARBA" id="ARBA00023136"/>
    </source>
</evidence>
<comment type="subcellular location">
    <subcellularLocation>
        <location evidence="1">Cell membrane</location>
        <topology evidence="1">Single-pass type I membrane protein</topology>
    </subcellularLocation>
    <subcellularLocation>
        <location evidence="2">Cytoplasm</location>
    </subcellularLocation>
</comment>
<dbReference type="GO" id="GO:0016477">
    <property type="term" value="P:cell migration"/>
    <property type="evidence" value="ECO:0007669"/>
    <property type="project" value="TreeGrafter"/>
</dbReference>
<dbReference type="PANTHER" id="PTHR24027">
    <property type="entry name" value="CADHERIN-23"/>
    <property type="match status" value="1"/>
</dbReference>
<evidence type="ECO:0000256" key="7">
    <source>
        <dbReference type="ARBA" id="ARBA00022729"/>
    </source>
</evidence>
<dbReference type="GO" id="GO:0060027">
    <property type="term" value="P:convergent extension involved in gastrulation"/>
    <property type="evidence" value="ECO:0007669"/>
    <property type="project" value="UniProtKB-ARBA"/>
</dbReference>
<evidence type="ECO:0000313" key="19">
    <source>
        <dbReference type="RefSeq" id="XP_050927272.1"/>
    </source>
</evidence>
<evidence type="ECO:0000256" key="3">
    <source>
        <dbReference type="ARBA" id="ARBA00022475"/>
    </source>
</evidence>
<dbReference type="PANTHER" id="PTHR24027:SF433">
    <property type="entry name" value="CADHERIN 27-RELATED"/>
    <property type="match status" value="1"/>
</dbReference>
<feature type="signal peptide" evidence="16">
    <location>
        <begin position="1"/>
        <end position="21"/>
    </location>
</feature>
<evidence type="ECO:0000256" key="8">
    <source>
        <dbReference type="ARBA" id="ARBA00022737"/>
    </source>
</evidence>
<dbReference type="InterPro" id="IPR039808">
    <property type="entry name" value="Cadherin"/>
</dbReference>
<dbReference type="GO" id="GO:0045296">
    <property type="term" value="F:cadherin binding"/>
    <property type="evidence" value="ECO:0007669"/>
    <property type="project" value="TreeGrafter"/>
</dbReference>
<dbReference type="Pfam" id="PF00028">
    <property type="entry name" value="Cadherin"/>
    <property type="match status" value="3"/>
</dbReference>
<keyword evidence="6" id="KW-0479">Metal-binding</keyword>
<dbReference type="AlphaFoldDB" id="A0AAJ8B6G5"/>
<dbReference type="GO" id="GO:0007043">
    <property type="term" value="P:cell-cell junction assembly"/>
    <property type="evidence" value="ECO:0007669"/>
    <property type="project" value="TreeGrafter"/>
</dbReference>
<dbReference type="SMART" id="SM00112">
    <property type="entry name" value="CA"/>
    <property type="match status" value="5"/>
</dbReference>
<feature type="transmembrane region" description="Helical" evidence="15">
    <location>
        <begin position="613"/>
        <end position="635"/>
    </location>
</feature>